<dbReference type="AlphaFoldDB" id="A0A9D1F0I0"/>
<organism evidence="1 2">
    <name type="scientific">Candidatus Scatousia excrementigallinarum</name>
    <dbReference type="NCBI Taxonomy" id="2840935"/>
    <lineage>
        <taxon>Bacteria</taxon>
        <taxon>Candidatus Scatousia</taxon>
    </lineage>
</organism>
<protein>
    <submittedName>
        <fullName evidence="1">Uncharacterized protein</fullName>
    </submittedName>
</protein>
<sequence length="209" mass="24347">MIDFNYKEVDKIRIVAEDFVPDSFIPNVNIYKPEIIIGRTDYLQIPTGQWVQILDGLDNYTRKNFIESYFSAAIYALKRNSSKTLVANQSYRENIELSHSSSYRNSKNQNFRIENVLSATGNAELGSISETLSLSYGIDKMEEYFSENRKTTMEEVYYDSTPDERTIVFWDFTKIVVLYRTDTRGNTKLVAYNDFYVETYQKAYIATSC</sequence>
<accession>A0A9D1F0I0</accession>
<evidence type="ECO:0000313" key="1">
    <source>
        <dbReference type="EMBL" id="HIS37300.1"/>
    </source>
</evidence>
<evidence type="ECO:0000313" key="2">
    <source>
        <dbReference type="Proteomes" id="UP000823928"/>
    </source>
</evidence>
<comment type="caution">
    <text evidence="1">The sequence shown here is derived from an EMBL/GenBank/DDBJ whole genome shotgun (WGS) entry which is preliminary data.</text>
</comment>
<gene>
    <name evidence="1" type="ORF">IAC10_11870</name>
</gene>
<dbReference type="EMBL" id="DVIU01000236">
    <property type="protein sequence ID" value="HIS37300.1"/>
    <property type="molecule type" value="Genomic_DNA"/>
</dbReference>
<reference evidence="1" key="2">
    <citation type="journal article" date="2021" name="PeerJ">
        <title>Extensive microbial diversity within the chicken gut microbiome revealed by metagenomics and culture.</title>
        <authorList>
            <person name="Gilroy R."/>
            <person name="Ravi A."/>
            <person name="Getino M."/>
            <person name="Pursley I."/>
            <person name="Horton D.L."/>
            <person name="Alikhan N.F."/>
            <person name="Baker D."/>
            <person name="Gharbi K."/>
            <person name="Hall N."/>
            <person name="Watson M."/>
            <person name="Adriaenssens E.M."/>
            <person name="Foster-Nyarko E."/>
            <person name="Jarju S."/>
            <person name="Secka A."/>
            <person name="Antonio M."/>
            <person name="Oren A."/>
            <person name="Chaudhuri R.R."/>
            <person name="La Ragione R."/>
            <person name="Hildebrand F."/>
            <person name="Pallen M.J."/>
        </authorList>
    </citation>
    <scope>NUCLEOTIDE SEQUENCE</scope>
    <source>
        <strain evidence="1">6276</strain>
    </source>
</reference>
<proteinExistence type="predicted"/>
<dbReference type="Proteomes" id="UP000823928">
    <property type="component" value="Unassembled WGS sequence"/>
</dbReference>
<name>A0A9D1F0I0_9BACT</name>
<reference evidence="1" key="1">
    <citation type="submission" date="2020-10" db="EMBL/GenBank/DDBJ databases">
        <authorList>
            <person name="Gilroy R."/>
        </authorList>
    </citation>
    <scope>NUCLEOTIDE SEQUENCE</scope>
    <source>
        <strain evidence="1">6276</strain>
    </source>
</reference>